<gene>
    <name evidence="2" type="ORF">SAMN05216246_10397</name>
</gene>
<dbReference type="EMBL" id="FQYL01000003">
    <property type="protein sequence ID" value="SHI59741.1"/>
    <property type="molecule type" value="Genomic_DNA"/>
</dbReference>
<organism evidence="2 3">
    <name type="scientific">Actinomyces denticolens</name>
    <dbReference type="NCBI Taxonomy" id="52767"/>
    <lineage>
        <taxon>Bacteria</taxon>
        <taxon>Bacillati</taxon>
        <taxon>Actinomycetota</taxon>
        <taxon>Actinomycetes</taxon>
        <taxon>Actinomycetales</taxon>
        <taxon>Actinomycetaceae</taxon>
        <taxon>Actinomyces</taxon>
    </lineage>
</organism>
<dbReference type="Pfam" id="PF11361">
    <property type="entry name" value="DUF3159"/>
    <property type="match status" value="1"/>
</dbReference>
<keyword evidence="1" id="KW-0472">Membrane</keyword>
<proteinExistence type="predicted"/>
<protein>
    <recommendedName>
        <fullName evidence="4">DUF3159 domain-containing protein</fullName>
    </recommendedName>
</protein>
<accession>A0ABY1I764</accession>
<feature type="transmembrane region" description="Helical" evidence="1">
    <location>
        <begin position="94"/>
        <end position="111"/>
    </location>
</feature>
<feature type="transmembrane region" description="Helical" evidence="1">
    <location>
        <begin position="213"/>
        <end position="231"/>
    </location>
</feature>
<sequence>MSREHASEPGPGAREEGLARPAGGLGAIGAQAFDVSTAVGGWRGIIESVAPTLIFVTIVALRPSALIPALVASLAISAVGLMARLAARQGLTQVIGGAALAIISAAWAWRTGRAEDFYITGLLINAGWLAVTAGSLALRWPLVGVLMGLWRATTDGEDGAGWTAWRKDPALRGDRRRYTWGTIVLAGMFALRLIIELPLYLAGAVGPLGAARIILGLPLYALTLWIVWLLVRPRGR</sequence>
<evidence type="ECO:0000313" key="2">
    <source>
        <dbReference type="EMBL" id="SHI59741.1"/>
    </source>
</evidence>
<keyword evidence="3" id="KW-1185">Reference proteome</keyword>
<dbReference type="InterPro" id="IPR016566">
    <property type="entry name" value="UCP010219"/>
</dbReference>
<evidence type="ECO:0000313" key="3">
    <source>
        <dbReference type="Proteomes" id="UP000184390"/>
    </source>
</evidence>
<dbReference type="RefSeq" id="WP_077240272.1">
    <property type="nucleotide sequence ID" value="NZ_BDIO01000006.1"/>
</dbReference>
<dbReference type="Proteomes" id="UP000184390">
    <property type="component" value="Unassembled WGS sequence"/>
</dbReference>
<name>A0ABY1I764_9ACTO</name>
<feature type="transmembrane region" description="Helical" evidence="1">
    <location>
        <begin position="117"/>
        <end position="138"/>
    </location>
</feature>
<feature type="transmembrane region" description="Helical" evidence="1">
    <location>
        <begin position="65"/>
        <end position="87"/>
    </location>
</feature>
<evidence type="ECO:0000256" key="1">
    <source>
        <dbReference type="SAM" id="Phobius"/>
    </source>
</evidence>
<comment type="caution">
    <text evidence="2">The sequence shown here is derived from an EMBL/GenBank/DDBJ whole genome shotgun (WGS) entry which is preliminary data.</text>
</comment>
<reference evidence="2 3" key="1">
    <citation type="submission" date="2016-11" db="EMBL/GenBank/DDBJ databases">
        <authorList>
            <person name="Varghese N."/>
            <person name="Submissions S."/>
        </authorList>
    </citation>
    <scope>NUCLEOTIDE SEQUENCE [LARGE SCALE GENOMIC DNA]</scope>
    <source>
        <strain evidence="2 3">PA</strain>
    </source>
</reference>
<feature type="transmembrane region" description="Helical" evidence="1">
    <location>
        <begin position="178"/>
        <end position="201"/>
    </location>
</feature>
<evidence type="ECO:0008006" key="4">
    <source>
        <dbReference type="Google" id="ProtNLM"/>
    </source>
</evidence>
<keyword evidence="1" id="KW-1133">Transmembrane helix</keyword>
<keyword evidence="1" id="KW-0812">Transmembrane</keyword>